<dbReference type="AlphaFoldDB" id="A0A016WJ98"/>
<dbReference type="PROSITE" id="PS00139">
    <property type="entry name" value="THIOL_PROTEASE_CYS"/>
    <property type="match status" value="1"/>
</dbReference>
<evidence type="ECO:0000313" key="11">
    <source>
        <dbReference type="EMBL" id="EYC39725.1"/>
    </source>
</evidence>
<dbReference type="InterPro" id="IPR025661">
    <property type="entry name" value="Pept_asp_AS"/>
</dbReference>
<evidence type="ECO:0000256" key="6">
    <source>
        <dbReference type="ARBA" id="ARBA00023145"/>
    </source>
</evidence>
<keyword evidence="4" id="KW-0378">Hydrolase</keyword>
<dbReference type="EMBL" id="JARK01000243">
    <property type="protein sequence ID" value="EYC39725.1"/>
    <property type="molecule type" value="Genomic_DNA"/>
</dbReference>
<sequence>MSLSVRTLKRTYTWPECPFTKDEKPLSTQNIAVLVKAYKAYVRPILEYGTPVNNPYKKKSIDKIEKVRNNFKRKGNWQLGHWVLIMIRYLKGSERNANYRLKKFSVRRKVNDLLLLHKVLYGQCGLSTEELVTMRPSTTKGRANKPHMKTAKRRSGYDIDFAMLLILIVLPVAAQKQTTLGKPLLQFPTRLQMAKVFLLKSIDSEEFLAQPIPKHAEELTGQALVDYVNEHQPFFKAEYSPSAEQLMKSRVMSAKFLGNPDEDYVATDIAPSMEIPERFDARERWPECTSIGFIRDQSNCGSCWAVSSAAVMSDRVCIQSNGTKKAIISDGDLLSCCRTRCGFGCAGGWPIRAFNYFSLVGICTGGWYREKNACKPYPLYPCGHHQNQTFYGPCPEKLWNTPVCRSACQRKYPIPYRKDKIYGNSTYIIPMNQTIIMTEIMTHGPVVATYKIYEDFSYYKGGIYVHTAGEEKGAHAVRVIGWGEEKSIPYWLVANSWNTDWGEKGYFRILRGRNHCDIENQMIAGMVKV</sequence>
<name>A0A016WJ98_9BILA</name>
<dbReference type="InterPro" id="IPR013128">
    <property type="entry name" value="Peptidase_C1A"/>
</dbReference>
<dbReference type="GO" id="GO:0008234">
    <property type="term" value="F:cysteine-type peptidase activity"/>
    <property type="evidence" value="ECO:0007669"/>
    <property type="project" value="UniProtKB-KW"/>
</dbReference>
<evidence type="ECO:0000256" key="3">
    <source>
        <dbReference type="ARBA" id="ARBA00022729"/>
    </source>
</evidence>
<accession>A0A016WJ98</accession>
<evidence type="ECO:0000256" key="1">
    <source>
        <dbReference type="ARBA" id="ARBA00008455"/>
    </source>
</evidence>
<dbReference type="SMART" id="SM00645">
    <property type="entry name" value="Pept_C1"/>
    <property type="match status" value="1"/>
</dbReference>
<dbReference type="PRINTS" id="PR00705">
    <property type="entry name" value="PAPAIN"/>
</dbReference>
<evidence type="ECO:0000256" key="7">
    <source>
        <dbReference type="ARBA" id="ARBA00023157"/>
    </source>
</evidence>
<evidence type="ECO:0000259" key="10">
    <source>
        <dbReference type="SMART" id="SM00645"/>
    </source>
</evidence>
<keyword evidence="6" id="KW-0865">Zymogen</keyword>
<organism evidence="11 12">
    <name type="scientific">Ancylostoma ceylanicum</name>
    <dbReference type="NCBI Taxonomy" id="53326"/>
    <lineage>
        <taxon>Eukaryota</taxon>
        <taxon>Metazoa</taxon>
        <taxon>Ecdysozoa</taxon>
        <taxon>Nematoda</taxon>
        <taxon>Chromadorea</taxon>
        <taxon>Rhabditida</taxon>
        <taxon>Rhabditina</taxon>
        <taxon>Rhabditomorpha</taxon>
        <taxon>Strongyloidea</taxon>
        <taxon>Ancylostomatidae</taxon>
        <taxon>Ancylostomatinae</taxon>
        <taxon>Ancylostoma</taxon>
    </lineage>
</organism>
<dbReference type="FunFam" id="3.90.70.10:FF:000031">
    <property type="entry name" value="Cathepsin B"/>
    <property type="match status" value="1"/>
</dbReference>
<dbReference type="InterPro" id="IPR000169">
    <property type="entry name" value="Pept_cys_AS"/>
</dbReference>
<comment type="similarity">
    <text evidence="1">Belongs to the peptidase C1 family.</text>
</comment>
<evidence type="ECO:0000256" key="5">
    <source>
        <dbReference type="ARBA" id="ARBA00022807"/>
    </source>
</evidence>
<keyword evidence="7" id="KW-1015">Disulfide bond</keyword>
<evidence type="ECO:0000256" key="2">
    <source>
        <dbReference type="ARBA" id="ARBA00022670"/>
    </source>
</evidence>
<gene>
    <name evidence="11" type="primary">Acey_s0643.g1064</name>
    <name evidence="11" type="ORF">Y032_0643g1064</name>
</gene>
<dbReference type="InterPro" id="IPR025660">
    <property type="entry name" value="Pept_his_AS"/>
</dbReference>
<evidence type="ECO:0000256" key="8">
    <source>
        <dbReference type="ARBA" id="ARBA00023180"/>
    </source>
</evidence>
<reference evidence="12" key="1">
    <citation type="journal article" date="2015" name="Nat. Genet.">
        <title>The genome and transcriptome of the zoonotic hookworm Ancylostoma ceylanicum identify infection-specific gene families.</title>
        <authorList>
            <person name="Schwarz E.M."/>
            <person name="Hu Y."/>
            <person name="Antoshechkin I."/>
            <person name="Miller M.M."/>
            <person name="Sternberg P.W."/>
            <person name="Aroian R.V."/>
        </authorList>
    </citation>
    <scope>NUCLEOTIDE SEQUENCE</scope>
    <source>
        <strain evidence="12">HY135</strain>
    </source>
</reference>
<comment type="caution">
    <text evidence="11">The sequence shown here is derived from an EMBL/GenBank/DDBJ whole genome shotgun (WGS) entry which is preliminary data.</text>
</comment>
<proteinExistence type="inferred from homology"/>
<dbReference type="Gene3D" id="3.90.70.10">
    <property type="entry name" value="Cysteine proteinases"/>
    <property type="match status" value="1"/>
</dbReference>
<keyword evidence="2" id="KW-0645">Protease</keyword>
<dbReference type="GO" id="GO:0006508">
    <property type="term" value="P:proteolysis"/>
    <property type="evidence" value="ECO:0007669"/>
    <property type="project" value="UniProtKB-KW"/>
</dbReference>
<keyword evidence="12" id="KW-1185">Reference proteome</keyword>
<dbReference type="PANTHER" id="PTHR12411">
    <property type="entry name" value="CYSTEINE PROTEASE FAMILY C1-RELATED"/>
    <property type="match status" value="1"/>
</dbReference>
<evidence type="ECO:0000256" key="4">
    <source>
        <dbReference type="ARBA" id="ARBA00022801"/>
    </source>
</evidence>
<evidence type="ECO:0000256" key="9">
    <source>
        <dbReference type="ARBA" id="ARBA00057399"/>
    </source>
</evidence>
<dbReference type="PROSITE" id="PS00640">
    <property type="entry name" value="THIOL_PROTEASE_ASN"/>
    <property type="match status" value="1"/>
</dbReference>
<dbReference type="Proteomes" id="UP000024635">
    <property type="component" value="Unassembled WGS sequence"/>
</dbReference>
<dbReference type="Pfam" id="PF00112">
    <property type="entry name" value="Peptidase_C1"/>
    <property type="match status" value="1"/>
</dbReference>
<dbReference type="PROSITE" id="PS00639">
    <property type="entry name" value="THIOL_PROTEASE_HIS"/>
    <property type="match status" value="1"/>
</dbReference>
<dbReference type="InterPro" id="IPR000668">
    <property type="entry name" value="Peptidase_C1A_C"/>
</dbReference>
<protein>
    <recommendedName>
        <fullName evidence="10">Peptidase C1A papain C-terminal domain-containing protein</fullName>
    </recommendedName>
</protein>
<comment type="function">
    <text evidence="9">Expression of the protease correlates with blood-feeding and suggests a role for the protease in blood digestion.</text>
</comment>
<dbReference type="OrthoDB" id="10058785at2759"/>
<dbReference type="SUPFAM" id="SSF54001">
    <property type="entry name" value="Cysteine proteinases"/>
    <property type="match status" value="1"/>
</dbReference>
<feature type="domain" description="Peptidase C1A papain C-terminal" evidence="10">
    <location>
        <begin position="275"/>
        <end position="526"/>
    </location>
</feature>
<keyword evidence="3" id="KW-0732">Signal</keyword>
<keyword evidence="8" id="KW-0325">Glycoprotein</keyword>
<dbReference type="CDD" id="cd02620">
    <property type="entry name" value="Peptidase_C1A_CathepsinB"/>
    <property type="match status" value="1"/>
</dbReference>
<evidence type="ECO:0000313" key="12">
    <source>
        <dbReference type="Proteomes" id="UP000024635"/>
    </source>
</evidence>
<dbReference type="InterPro" id="IPR038765">
    <property type="entry name" value="Papain-like_cys_pep_sf"/>
</dbReference>
<dbReference type="STRING" id="53326.A0A016WJ98"/>
<keyword evidence="5" id="KW-0788">Thiol protease</keyword>